<protein>
    <submittedName>
        <fullName evidence="1">Uncharacterized protein</fullName>
    </submittedName>
</protein>
<gene>
    <name evidence="1" type="ORF">KC660_01165</name>
</gene>
<comment type="caution">
    <text evidence="1">The sequence shown here is derived from an EMBL/GenBank/DDBJ whole genome shotgun (WGS) entry which is preliminary data.</text>
</comment>
<proteinExistence type="predicted"/>
<dbReference type="AlphaFoldDB" id="A0A955L315"/>
<dbReference type="Proteomes" id="UP000782843">
    <property type="component" value="Unassembled WGS sequence"/>
</dbReference>
<evidence type="ECO:0000313" key="1">
    <source>
        <dbReference type="EMBL" id="MCA9381998.1"/>
    </source>
</evidence>
<reference evidence="1" key="1">
    <citation type="submission" date="2020-04" db="EMBL/GenBank/DDBJ databases">
        <authorList>
            <person name="Zhang T."/>
        </authorList>
    </citation>
    <scope>NUCLEOTIDE SEQUENCE</scope>
    <source>
        <strain evidence="1">HKST-UBA10</strain>
    </source>
</reference>
<reference evidence="1" key="2">
    <citation type="journal article" date="2021" name="Microbiome">
        <title>Successional dynamics and alternative stable states in a saline activated sludge microbial community over 9 years.</title>
        <authorList>
            <person name="Wang Y."/>
            <person name="Ye J."/>
            <person name="Ju F."/>
            <person name="Liu L."/>
            <person name="Boyd J.A."/>
            <person name="Deng Y."/>
            <person name="Parks D.H."/>
            <person name="Jiang X."/>
            <person name="Yin X."/>
            <person name="Woodcroft B.J."/>
            <person name="Tyson G.W."/>
            <person name="Hugenholtz P."/>
            <person name="Polz M.F."/>
            <person name="Zhang T."/>
        </authorList>
    </citation>
    <scope>NUCLEOTIDE SEQUENCE</scope>
    <source>
        <strain evidence="1">HKST-UBA10</strain>
    </source>
</reference>
<name>A0A955L315_9BACT</name>
<sequence length="102" mass="11366">MNGNDKLKQIIGNAKNILVVTSESINVDLLSSQLVFAQILSSIGKKRVDVLADTRFTNSFHQIVDKFSSLSIKDRILPHLTVISISNSPDDLDGIEWKKEKD</sequence>
<organism evidence="1 2">
    <name type="scientific">Candidatus Dojkabacteria bacterium</name>
    <dbReference type="NCBI Taxonomy" id="2099670"/>
    <lineage>
        <taxon>Bacteria</taxon>
        <taxon>Candidatus Dojkabacteria</taxon>
    </lineage>
</organism>
<dbReference type="EMBL" id="JAGQLG010000040">
    <property type="protein sequence ID" value="MCA9381998.1"/>
    <property type="molecule type" value="Genomic_DNA"/>
</dbReference>
<feature type="non-terminal residue" evidence="1">
    <location>
        <position position="102"/>
    </location>
</feature>
<evidence type="ECO:0000313" key="2">
    <source>
        <dbReference type="Proteomes" id="UP000782843"/>
    </source>
</evidence>
<accession>A0A955L315</accession>